<gene>
    <name evidence="1" type="ORF">DICPUDRAFT_160399</name>
</gene>
<dbReference type="Proteomes" id="UP000001064">
    <property type="component" value="Unassembled WGS sequence"/>
</dbReference>
<proteinExistence type="predicted"/>
<dbReference type="VEuPathDB" id="AmoebaDB:DICPUDRAFT_160399"/>
<accession>F1A6A0</accession>
<sequence length="128" mass="15202">MCCHDQYDVKKLEERPIDFFYPFVSLFSTNNDSFPDIGEGCTEACKEKMIKLSRLVLTNYMNALSWYYHDVKIGTDYEYSGHSSYISFIINGYKYGPEYFDHTLEIKDNQIPDYEKVQQEKNKDKKNK</sequence>
<dbReference type="GeneID" id="10511298"/>
<dbReference type="KEGG" id="dpp:DICPUDRAFT_160399"/>
<keyword evidence="2" id="KW-1185">Reference proteome</keyword>
<evidence type="ECO:0000313" key="2">
    <source>
        <dbReference type="Proteomes" id="UP000001064"/>
    </source>
</evidence>
<dbReference type="EMBL" id="GL871703">
    <property type="protein sequence ID" value="EGC28281.1"/>
    <property type="molecule type" value="Genomic_DNA"/>
</dbReference>
<dbReference type="RefSeq" id="XP_003295194.1">
    <property type="nucleotide sequence ID" value="XM_003295146.1"/>
</dbReference>
<organism evidence="1 2">
    <name type="scientific">Dictyostelium purpureum</name>
    <name type="common">Slime mold</name>
    <dbReference type="NCBI Taxonomy" id="5786"/>
    <lineage>
        <taxon>Eukaryota</taxon>
        <taxon>Amoebozoa</taxon>
        <taxon>Evosea</taxon>
        <taxon>Eumycetozoa</taxon>
        <taxon>Dictyostelia</taxon>
        <taxon>Dictyosteliales</taxon>
        <taxon>Dictyosteliaceae</taxon>
        <taxon>Dictyostelium</taxon>
    </lineage>
</organism>
<dbReference type="InParanoid" id="F1A6A0"/>
<evidence type="ECO:0000313" key="1">
    <source>
        <dbReference type="EMBL" id="EGC28281.1"/>
    </source>
</evidence>
<reference evidence="2" key="1">
    <citation type="journal article" date="2011" name="Genome Biol.">
        <title>Comparative genomics of the social amoebae Dictyostelium discoideum and Dictyostelium purpureum.</title>
        <authorList>
            <consortium name="US DOE Joint Genome Institute (JGI-PGF)"/>
            <person name="Sucgang R."/>
            <person name="Kuo A."/>
            <person name="Tian X."/>
            <person name="Salerno W."/>
            <person name="Parikh A."/>
            <person name="Feasley C.L."/>
            <person name="Dalin E."/>
            <person name="Tu H."/>
            <person name="Huang E."/>
            <person name="Barry K."/>
            <person name="Lindquist E."/>
            <person name="Shapiro H."/>
            <person name="Bruce D."/>
            <person name="Schmutz J."/>
            <person name="Salamov A."/>
            <person name="Fey P."/>
            <person name="Gaudet P."/>
            <person name="Anjard C."/>
            <person name="Babu M.M."/>
            <person name="Basu S."/>
            <person name="Bushmanova Y."/>
            <person name="van der Wel H."/>
            <person name="Katoh-Kurasawa M."/>
            <person name="Dinh C."/>
            <person name="Coutinho P.M."/>
            <person name="Saito T."/>
            <person name="Elias M."/>
            <person name="Schaap P."/>
            <person name="Kay R.R."/>
            <person name="Henrissat B."/>
            <person name="Eichinger L."/>
            <person name="Rivero F."/>
            <person name="Putnam N.H."/>
            <person name="West C.M."/>
            <person name="Loomis W.F."/>
            <person name="Chisholm R.L."/>
            <person name="Shaulsky G."/>
            <person name="Strassmann J.E."/>
            <person name="Queller D.C."/>
            <person name="Kuspa A."/>
            <person name="Grigoriev I.V."/>
        </authorList>
    </citation>
    <scope>NUCLEOTIDE SEQUENCE [LARGE SCALE GENOMIC DNA]</scope>
    <source>
        <strain evidence="2">QSDP1</strain>
    </source>
</reference>
<dbReference type="AlphaFoldDB" id="F1A6A0"/>
<dbReference type="FunCoup" id="F1A6A0">
    <property type="interactions" value="932"/>
</dbReference>
<name>F1A6A0_DICPU</name>
<protein>
    <submittedName>
        <fullName evidence="1">Uncharacterized protein</fullName>
    </submittedName>
</protein>
<dbReference type="OrthoDB" id="22648at2759"/>